<gene>
    <name evidence="2" type="ORF">Fcan01_16857</name>
</gene>
<dbReference type="Proteomes" id="UP000198287">
    <property type="component" value="Unassembled WGS sequence"/>
</dbReference>
<feature type="transmembrane region" description="Helical" evidence="1">
    <location>
        <begin position="221"/>
        <end position="243"/>
    </location>
</feature>
<feature type="transmembrane region" description="Helical" evidence="1">
    <location>
        <begin position="100"/>
        <end position="123"/>
    </location>
</feature>
<keyword evidence="3" id="KW-1185">Reference proteome</keyword>
<feature type="transmembrane region" description="Helical" evidence="1">
    <location>
        <begin position="313"/>
        <end position="333"/>
    </location>
</feature>
<organism evidence="2 3">
    <name type="scientific">Folsomia candida</name>
    <name type="common">Springtail</name>
    <dbReference type="NCBI Taxonomy" id="158441"/>
    <lineage>
        <taxon>Eukaryota</taxon>
        <taxon>Metazoa</taxon>
        <taxon>Ecdysozoa</taxon>
        <taxon>Arthropoda</taxon>
        <taxon>Hexapoda</taxon>
        <taxon>Collembola</taxon>
        <taxon>Entomobryomorpha</taxon>
        <taxon>Isotomoidea</taxon>
        <taxon>Isotomidae</taxon>
        <taxon>Proisotominae</taxon>
        <taxon>Folsomia</taxon>
    </lineage>
</organism>
<evidence type="ECO:0000313" key="3">
    <source>
        <dbReference type="Proteomes" id="UP000198287"/>
    </source>
</evidence>
<accession>A0A226DS70</accession>
<proteinExistence type="predicted"/>
<feature type="transmembrane region" description="Helical" evidence="1">
    <location>
        <begin position="58"/>
        <end position="79"/>
    </location>
</feature>
<sequence length="402" mass="45309">MLRKTKVVTTKSVLVANLMWQILGEYCSLYQNISPLPFQLSMSNKEVRVTNFTTKGRIVSGSSATWMLAHTLACGYFLVSRLLLTKSSISNSDAIDNLEIFVNIYFLIFPLCLVGMSVTIAFYPQVAPNILNRIVEFEGKLEALWDTIPKKLSPNWMLSMLKFLLRGSILPVIFIGPGLVYLNLDPLHILMESNISSMWNFILNLVRVGMVYFLAAEIVKSAIAFLLVGLIVMQSMSQGVKLLREVLKFKTLRNAVIFCSLEIRLYRQFQVWSQYINAAFCNRSVPPLLFCGTCMIIFSLYGTMRMYGSLPFLVYPLLPASAVLMLSFQFTLLPQAAKSFEKSLDFVAFVRKECTVKYERKVARSLLPIGARCGPFGMISNKWTVQVANSVSDSTVSLLLTF</sequence>
<evidence type="ECO:0000256" key="1">
    <source>
        <dbReference type="SAM" id="Phobius"/>
    </source>
</evidence>
<evidence type="ECO:0000313" key="2">
    <source>
        <dbReference type="EMBL" id="OXA48063.1"/>
    </source>
</evidence>
<reference evidence="2 3" key="1">
    <citation type="submission" date="2015-12" db="EMBL/GenBank/DDBJ databases">
        <title>The genome of Folsomia candida.</title>
        <authorList>
            <person name="Faddeeva A."/>
            <person name="Derks M.F."/>
            <person name="Anvar Y."/>
            <person name="Smit S."/>
            <person name="Van Straalen N."/>
            <person name="Roelofs D."/>
        </authorList>
    </citation>
    <scope>NUCLEOTIDE SEQUENCE [LARGE SCALE GENOMIC DNA]</scope>
    <source>
        <strain evidence="2 3">VU population</strain>
        <tissue evidence="2">Whole body</tissue>
    </source>
</reference>
<comment type="caution">
    <text evidence="2">The sequence shown here is derived from an EMBL/GenBank/DDBJ whole genome shotgun (WGS) entry which is preliminary data.</text>
</comment>
<protein>
    <submittedName>
        <fullName evidence="2">Uncharacterized protein</fullName>
    </submittedName>
</protein>
<keyword evidence="1" id="KW-0812">Transmembrane</keyword>
<dbReference type="AlphaFoldDB" id="A0A226DS70"/>
<keyword evidence="1" id="KW-1133">Transmembrane helix</keyword>
<feature type="transmembrane region" description="Helical" evidence="1">
    <location>
        <begin position="288"/>
        <end position="307"/>
    </location>
</feature>
<keyword evidence="1" id="KW-0472">Membrane</keyword>
<name>A0A226DS70_FOLCA</name>
<dbReference type="EMBL" id="LNIX01000012">
    <property type="protein sequence ID" value="OXA48063.1"/>
    <property type="molecule type" value="Genomic_DNA"/>
</dbReference>
<feature type="transmembrane region" description="Helical" evidence="1">
    <location>
        <begin position="163"/>
        <end position="184"/>
    </location>
</feature>